<dbReference type="Pfam" id="PF11202">
    <property type="entry name" value="StiP"/>
    <property type="match status" value="1"/>
</dbReference>
<dbReference type="PIRSF" id="PIRSF020979">
    <property type="entry name" value="UCP020979"/>
    <property type="match status" value="1"/>
</dbReference>
<dbReference type="OrthoDB" id="1663315at2"/>
<dbReference type="Proteomes" id="UP000190460">
    <property type="component" value="Unassembled WGS sequence"/>
</dbReference>
<accession>A0A1T4WI91</accession>
<sequence>MSEYQGFSGSYAAEDIQFLLRLSVLADTPVEQKEQLIQTGQRHYSEMLTLETAPTPEHLALFRQALQAGKQRLALEVQQLARSLVEHRPQQPIILISLVRAGVPLGVLLVRALRSMGVEADHYGVSIIRDRGIDKSALAWLEARSAVDHWVFLDGWVGKGAIFKQLTASLAPRYPAQELPFVSLADPTGRSWLAASGEDWLIPFGVLGSTISGLVSRSVWSPDEGWHYCMYYTHLAEQDVSQAFIATIEAEYAQLPPVLPSEWTLELRQSLALQSEEALRQVVSRYGIRNLNLLKPGIAEATRAVMRRVPETVLVQSLADPAIRLLNHLATQRGLALEVVGELIAPYRAVTIIKKAI</sequence>
<dbReference type="AlphaFoldDB" id="A0A1T4WI91"/>
<evidence type="ECO:0000259" key="1">
    <source>
        <dbReference type="Pfam" id="PF11202"/>
    </source>
</evidence>
<dbReference type="STRING" id="92487.SAMN02745130_01718"/>
<feature type="domain" description="PELOTA RNA-binding" evidence="2">
    <location>
        <begin position="275"/>
        <end position="355"/>
    </location>
</feature>
<name>A0A1T4WI91_9GAMM</name>
<dbReference type="RefSeq" id="WP_078922188.1">
    <property type="nucleotide sequence ID" value="NZ_FUYB01000006.1"/>
</dbReference>
<proteinExistence type="predicted"/>
<dbReference type="Pfam" id="PF15608">
    <property type="entry name" value="PELOTA_1"/>
    <property type="match status" value="1"/>
</dbReference>
<keyword evidence="4" id="KW-1185">Reference proteome</keyword>
<evidence type="ECO:0000313" key="4">
    <source>
        <dbReference type="Proteomes" id="UP000190460"/>
    </source>
</evidence>
<dbReference type="InterPro" id="IPR011215">
    <property type="entry name" value="StiP_N"/>
</dbReference>
<organism evidence="3 4">
    <name type="scientific">Thiothrix eikelboomii</name>
    <dbReference type="NCBI Taxonomy" id="92487"/>
    <lineage>
        <taxon>Bacteria</taxon>
        <taxon>Pseudomonadati</taxon>
        <taxon>Pseudomonadota</taxon>
        <taxon>Gammaproteobacteria</taxon>
        <taxon>Thiotrichales</taxon>
        <taxon>Thiotrichaceae</taxon>
        <taxon>Thiothrix</taxon>
    </lineage>
</organism>
<dbReference type="InterPro" id="IPR028157">
    <property type="entry name" value="PELOTA_dom"/>
</dbReference>
<protein>
    <submittedName>
        <fullName evidence="3">PELOTA RNA binding domain-containing protein</fullName>
    </submittedName>
</protein>
<evidence type="ECO:0000313" key="3">
    <source>
        <dbReference type="EMBL" id="SKA77030.1"/>
    </source>
</evidence>
<dbReference type="InterPro" id="IPR048336">
    <property type="entry name" value="StiP-like"/>
</dbReference>
<dbReference type="EMBL" id="FUYB01000006">
    <property type="protein sequence ID" value="SKA77030.1"/>
    <property type="molecule type" value="Genomic_DNA"/>
</dbReference>
<reference evidence="3 4" key="1">
    <citation type="submission" date="2017-02" db="EMBL/GenBank/DDBJ databases">
        <authorList>
            <person name="Peterson S.W."/>
        </authorList>
    </citation>
    <scope>NUCLEOTIDE SEQUENCE [LARGE SCALE GENOMIC DNA]</scope>
    <source>
        <strain evidence="3 4">ATCC 49788</strain>
    </source>
</reference>
<gene>
    <name evidence="3" type="ORF">SAMN02745130_01718</name>
</gene>
<feature type="domain" description="Cysteine protease StiP N-terminal" evidence="1">
    <location>
        <begin position="9"/>
        <end position="248"/>
    </location>
</feature>
<evidence type="ECO:0000259" key="2">
    <source>
        <dbReference type="Pfam" id="PF15608"/>
    </source>
</evidence>